<dbReference type="EC" id="5.3.3.1" evidence="11"/>
<sequence length="774" mass="84137">MGQHRAIVIGTGFGGAVSACRLAQAGFAVTVFERGRRYDQKVPEFPRGRLDQWLWEKTRGLYDVRPIDQMRVVQSAGYGGGSLIYANVHLRAPSEVFARGWPEGYSRAALDAYYDLVAYMLDIQPITRSPGGLPPKTRQMSEALTKLRRKEQLFYPPLAINFSNKPGLHPNKFGVLQGGCVECGDCTIGCVHRSKNTLDMNYLPLAERAGATMRTECEVTLIEPLSGAEGPRYRVAYRDHGRGGQELFEEAEHVFVCAGSLGSTELLLRCKEAGALPRLSAQLGAGYSGNGDLLALGFDVAAPFEPASGPPITAGVVYAGGPGRDQAWFLIEDGGFPRQLWPIIKLSRPHIDWRSWPAAALDRPWATPAEPPTGAALDEIMRAASEREPPPVTPEEMRNTAMFLGMGRDLANGRLELVRGGKLSVRWDVPSNLLLYSVEERLAQDIVAQLGGAYAVSPFWRFAHLPITVHSLGGCRMSDSEEHGVTSGLGEVFNYPNLFVLDGAILPAATGVNPSHTIAAVTERNIERIIRRITGEPGWTPPERAHAAPYADPLTAIAIPAAGTAPPRHPGLGLTFRERLSGSWESTPGAAADRRAAPRQVRLHLRITISYLARFISDSAHPGLVTGTLSAGGLTAGETPIREGVWNLFVATGTGPEREIRYVLPFDGADGRRFTLRGARVFRPRSAFALWRLWRESVVLPFRIQEGDDEHGSAVGEGVARLRPIDVVLLLLSFRVSGAAALSDKARALFGFVAFFLLSLLRIARGRSSGAIEQ</sequence>
<keyword evidence="9" id="KW-0753">Steroid metabolism</keyword>
<dbReference type="InterPro" id="IPR052542">
    <property type="entry name" value="Cholesterol_Oxidase"/>
</dbReference>
<keyword evidence="7" id="KW-0443">Lipid metabolism</keyword>
<dbReference type="Pfam" id="PF13450">
    <property type="entry name" value="NAD_binding_8"/>
    <property type="match status" value="1"/>
</dbReference>
<dbReference type="Pfam" id="PF05199">
    <property type="entry name" value="GMC_oxred_C"/>
    <property type="match status" value="1"/>
</dbReference>
<comment type="caution">
    <text evidence="18">The sequence shown here is derived from an EMBL/GenBank/DDBJ whole genome shotgun (WGS) entry which is preliminary data.</text>
</comment>
<dbReference type="RefSeq" id="WP_272093274.1">
    <property type="nucleotide sequence ID" value="NZ_JAQNDK010000001.1"/>
</dbReference>
<evidence type="ECO:0000256" key="8">
    <source>
        <dbReference type="ARBA" id="ARBA00023166"/>
    </source>
</evidence>
<organism evidence="18 19">
    <name type="scientific">Sorangium atrum</name>
    <dbReference type="NCBI Taxonomy" id="2995308"/>
    <lineage>
        <taxon>Bacteria</taxon>
        <taxon>Pseudomonadati</taxon>
        <taxon>Myxococcota</taxon>
        <taxon>Polyangia</taxon>
        <taxon>Polyangiales</taxon>
        <taxon>Polyangiaceae</taxon>
        <taxon>Sorangium</taxon>
    </lineage>
</organism>
<evidence type="ECO:0000313" key="18">
    <source>
        <dbReference type="EMBL" id="MDC0676489.1"/>
    </source>
</evidence>
<evidence type="ECO:0000256" key="15">
    <source>
        <dbReference type="ARBA" id="ARBA00049778"/>
    </source>
</evidence>
<dbReference type="InterPro" id="IPR007867">
    <property type="entry name" value="GMC_OxRtase_C"/>
</dbReference>
<dbReference type="SUPFAM" id="SSF51905">
    <property type="entry name" value="FAD/NAD(P)-binding domain"/>
    <property type="match status" value="1"/>
</dbReference>
<keyword evidence="8" id="KW-1207">Sterol metabolism</keyword>
<protein>
    <recommendedName>
        <fullName evidence="14">Cholesterol oxidase</fullName>
        <ecNumber evidence="13">1.1.3.6</ecNumber>
        <ecNumber evidence="11">5.3.3.1</ecNumber>
    </recommendedName>
    <alternativeName>
        <fullName evidence="15">Cholesterol isomerase</fullName>
    </alternativeName>
</protein>
<evidence type="ECO:0000256" key="2">
    <source>
        <dbReference type="ARBA" id="ARBA00010790"/>
    </source>
</evidence>
<dbReference type="PROSITE" id="PS51257">
    <property type="entry name" value="PROKAR_LIPOPROTEIN"/>
    <property type="match status" value="1"/>
</dbReference>
<reference evidence="18 19" key="1">
    <citation type="submission" date="2023-01" db="EMBL/GenBank/DDBJ databases">
        <title>Minimal conservation of predation-associated metabolite biosynthetic gene clusters underscores biosynthetic potential of Myxococcota including descriptions for ten novel species: Archangium lansinium sp. nov., Myxococcus landrumus sp. nov., Nannocystis bai.</title>
        <authorList>
            <person name="Ahearne A."/>
            <person name="Stevens C."/>
            <person name="Dowd S."/>
        </authorList>
    </citation>
    <scope>NUCLEOTIDE SEQUENCE [LARGE SCALE GENOMIC DNA]</scope>
    <source>
        <strain evidence="18 19">WIWO2</strain>
    </source>
</reference>
<comment type="similarity">
    <text evidence="2">Belongs to the GMC oxidoreductase family.</text>
</comment>
<keyword evidence="4" id="KW-0285">Flavoprotein</keyword>
<dbReference type="InterPro" id="IPR000172">
    <property type="entry name" value="GMC_OxRdtase_N"/>
</dbReference>
<dbReference type="EC" id="1.1.3.6" evidence="13"/>
<evidence type="ECO:0000256" key="14">
    <source>
        <dbReference type="ARBA" id="ARBA00049744"/>
    </source>
</evidence>
<evidence type="ECO:0000256" key="12">
    <source>
        <dbReference type="ARBA" id="ARBA00049645"/>
    </source>
</evidence>
<keyword evidence="5" id="KW-0274">FAD</keyword>
<evidence type="ECO:0000259" key="16">
    <source>
        <dbReference type="Pfam" id="PF00732"/>
    </source>
</evidence>
<evidence type="ECO:0000256" key="9">
    <source>
        <dbReference type="ARBA" id="ARBA00023221"/>
    </source>
</evidence>
<feature type="domain" description="Glucose-methanol-choline oxidoreductase C-terminal" evidence="17">
    <location>
        <begin position="468"/>
        <end position="521"/>
    </location>
</feature>
<evidence type="ECO:0000256" key="6">
    <source>
        <dbReference type="ARBA" id="ARBA00023002"/>
    </source>
</evidence>
<comment type="pathway">
    <text evidence="12">Steroid metabolism; cholesterol degradation.</text>
</comment>
<dbReference type="Gene3D" id="3.50.50.60">
    <property type="entry name" value="FAD/NAD(P)-binding domain"/>
    <property type="match status" value="3"/>
</dbReference>
<evidence type="ECO:0000256" key="7">
    <source>
        <dbReference type="ARBA" id="ARBA00023098"/>
    </source>
</evidence>
<dbReference type="Pfam" id="PF00732">
    <property type="entry name" value="GMC_oxred_N"/>
    <property type="match status" value="1"/>
</dbReference>
<evidence type="ECO:0000256" key="4">
    <source>
        <dbReference type="ARBA" id="ARBA00022630"/>
    </source>
</evidence>
<feature type="domain" description="Glucose-methanol-choline oxidoreductase N-terminal" evidence="16">
    <location>
        <begin position="69"/>
        <end position="269"/>
    </location>
</feature>
<proteinExistence type="inferred from homology"/>
<evidence type="ECO:0000256" key="5">
    <source>
        <dbReference type="ARBA" id="ARBA00022827"/>
    </source>
</evidence>
<evidence type="ECO:0000256" key="10">
    <source>
        <dbReference type="ARBA" id="ARBA00023235"/>
    </source>
</evidence>
<evidence type="ECO:0000256" key="11">
    <source>
        <dbReference type="ARBA" id="ARBA00038856"/>
    </source>
</evidence>
<evidence type="ECO:0000256" key="1">
    <source>
        <dbReference type="ARBA" id="ARBA00001974"/>
    </source>
</evidence>
<evidence type="ECO:0000313" key="19">
    <source>
        <dbReference type="Proteomes" id="UP001217485"/>
    </source>
</evidence>
<gene>
    <name evidence="18" type="ORF">POL72_01965</name>
</gene>
<evidence type="ECO:0000256" key="13">
    <source>
        <dbReference type="ARBA" id="ARBA00049723"/>
    </source>
</evidence>
<evidence type="ECO:0000259" key="17">
    <source>
        <dbReference type="Pfam" id="PF05199"/>
    </source>
</evidence>
<name>A0ABT5BQR3_9BACT</name>
<accession>A0ABT5BQR3</accession>
<keyword evidence="10" id="KW-0413">Isomerase</keyword>
<dbReference type="Proteomes" id="UP001217485">
    <property type="component" value="Unassembled WGS sequence"/>
</dbReference>
<dbReference type="PANTHER" id="PTHR47470">
    <property type="entry name" value="CHOLESTEROL OXIDASE"/>
    <property type="match status" value="1"/>
</dbReference>
<dbReference type="PANTHER" id="PTHR47470:SF1">
    <property type="entry name" value="FAD-DEPENDENT OXIDOREDUCTASE 2 FAD BINDING DOMAIN-CONTAINING PROTEIN"/>
    <property type="match status" value="1"/>
</dbReference>
<dbReference type="EMBL" id="JAQNDK010000001">
    <property type="protein sequence ID" value="MDC0676489.1"/>
    <property type="molecule type" value="Genomic_DNA"/>
</dbReference>
<keyword evidence="6" id="KW-0560">Oxidoreductase</keyword>
<keyword evidence="3" id="KW-0153">Cholesterol metabolism</keyword>
<evidence type="ECO:0000256" key="3">
    <source>
        <dbReference type="ARBA" id="ARBA00022548"/>
    </source>
</evidence>
<comment type="cofactor">
    <cofactor evidence="1">
        <name>FAD</name>
        <dbReference type="ChEBI" id="CHEBI:57692"/>
    </cofactor>
</comment>
<dbReference type="InterPro" id="IPR036188">
    <property type="entry name" value="FAD/NAD-bd_sf"/>
</dbReference>
<keyword evidence="19" id="KW-1185">Reference proteome</keyword>